<dbReference type="EMBL" id="AWGH01000032">
    <property type="protein sequence ID" value="ODN86315.1"/>
    <property type="molecule type" value="Genomic_DNA"/>
</dbReference>
<dbReference type="GeneID" id="30196544"/>
<keyword evidence="3" id="KW-1185">Reference proteome</keyword>
<feature type="region of interest" description="Disordered" evidence="1">
    <location>
        <begin position="25"/>
        <end position="46"/>
    </location>
</feature>
<dbReference type="Proteomes" id="UP000094819">
    <property type="component" value="Unassembled WGS sequence"/>
</dbReference>
<reference evidence="2 3" key="1">
    <citation type="submission" date="2016-06" db="EMBL/GenBank/DDBJ databases">
        <title>Evolution of pathogenesis and genome organization in the Tremellales.</title>
        <authorList>
            <person name="Cuomo C."/>
            <person name="Litvintseva A."/>
            <person name="Heitman J."/>
            <person name="Chen Y."/>
            <person name="Sun S."/>
            <person name="Springer D."/>
            <person name="Dromer F."/>
            <person name="Young S."/>
            <person name="Zeng Q."/>
            <person name="Chapman S."/>
            <person name="Gujja S."/>
            <person name="Saif S."/>
            <person name="Birren B."/>
        </authorList>
    </citation>
    <scope>NUCLEOTIDE SEQUENCE [LARGE SCALE GENOMIC DNA]</scope>
    <source>
        <strain evidence="2 3">CBS 7118</strain>
    </source>
</reference>
<organism evidence="2 3">
    <name type="scientific">Cryptococcus wingfieldii CBS 7118</name>
    <dbReference type="NCBI Taxonomy" id="1295528"/>
    <lineage>
        <taxon>Eukaryota</taxon>
        <taxon>Fungi</taxon>
        <taxon>Dikarya</taxon>
        <taxon>Basidiomycota</taxon>
        <taxon>Agaricomycotina</taxon>
        <taxon>Tremellomycetes</taxon>
        <taxon>Tremellales</taxon>
        <taxon>Cryptococcaceae</taxon>
        <taxon>Cryptococcus</taxon>
    </lineage>
</organism>
<dbReference type="AlphaFoldDB" id="A0A1E3ICZ4"/>
<comment type="caution">
    <text evidence="2">The sequence shown here is derived from an EMBL/GenBank/DDBJ whole genome shotgun (WGS) entry which is preliminary data.</text>
</comment>
<evidence type="ECO:0000256" key="1">
    <source>
        <dbReference type="SAM" id="MobiDB-lite"/>
    </source>
</evidence>
<feature type="compositionally biased region" description="Basic and acidic residues" evidence="1">
    <location>
        <begin position="25"/>
        <end position="36"/>
    </location>
</feature>
<evidence type="ECO:0000313" key="2">
    <source>
        <dbReference type="EMBL" id="ODN86315.1"/>
    </source>
</evidence>
<name>A0A1E3ICZ4_9TREE</name>
<proteinExistence type="predicted"/>
<accession>A0A1E3ICZ4</accession>
<dbReference type="OrthoDB" id="10309602at2759"/>
<sequence length="71" mass="8234">MWAASIPVIFVVRYLDRRQKRIDQKSTITDEPRNDGVSDIESQYASDEDLPKREVVAVPVSQAMWEQLSRI</sequence>
<protein>
    <submittedName>
        <fullName evidence="2">Uncharacterized protein</fullName>
    </submittedName>
</protein>
<evidence type="ECO:0000313" key="3">
    <source>
        <dbReference type="Proteomes" id="UP000094819"/>
    </source>
</evidence>
<gene>
    <name evidence="2" type="ORF">L198_07333</name>
</gene>
<dbReference type="RefSeq" id="XP_019028692.1">
    <property type="nucleotide sequence ID" value="XM_019179336.1"/>
</dbReference>